<evidence type="ECO:0000256" key="3">
    <source>
        <dbReference type="ARBA" id="ARBA00048782"/>
    </source>
</evidence>
<comment type="similarity">
    <text evidence="4">Belongs to the MsrA Met sulfoxide reductase family.</text>
</comment>
<comment type="function">
    <text evidence="4">Has an important function as a repair enzyme for proteins that have been inactivated by oxidation. Catalyzes the reversible oxidation-reduction of methionine sulfoxide in proteins to methionine.</text>
</comment>
<evidence type="ECO:0000256" key="4">
    <source>
        <dbReference type="HAMAP-Rule" id="MF_01401"/>
    </source>
</evidence>
<evidence type="ECO:0000313" key="6">
    <source>
        <dbReference type="EMBL" id="MDO1534736.1"/>
    </source>
</evidence>
<dbReference type="Gene3D" id="3.30.1060.10">
    <property type="entry name" value="Peptide methionine sulphoxide reductase MsrA"/>
    <property type="match status" value="1"/>
</dbReference>
<evidence type="ECO:0000259" key="5">
    <source>
        <dbReference type="Pfam" id="PF01625"/>
    </source>
</evidence>
<reference evidence="6" key="1">
    <citation type="submission" date="2023-06" db="EMBL/GenBank/DDBJ databases">
        <authorList>
            <person name="Jiang Y."/>
            <person name="Liu Q."/>
        </authorList>
    </citation>
    <scope>NUCLEOTIDE SEQUENCE</scope>
    <source>
        <strain evidence="6">CGMCC 1.12090</strain>
    </source>
</reference>
<feature type="active site" evidence="4">
    <location>
        <position position="17"/>
    </location>
</feature>
<comment type="catalytic activity">
    <reaction evidence="3 4">
        <text>[thioredoxin]-disulfide + L-methionine + H2O = L-methionine (S)-S-oxide + [thioredoxin]-dithiol</text>
        <dbReference type="Rhea" id="RHEA:19993"/>
        <dbReference type="Rhea" id="RHEA-COMP:10698"/>
        <dbReference type="Rhea" id="RHEA-COMP:10700"/>
        <dbReference type="ChEBI" id="CHEBI:15377"/>
        <dbReference type="ChEBI" id="CHEBI:29950"/>
        <dbReference type="ChEBI" id="CHEBI:50058"/>
        <dbReference type="ChEBI" id="CHEBI:57844"/>
        <dbReference type="ChEBI" id="CHEBI:58772"/>
        <dbReference type="EC" id="1.8.4.11"/>
    </reaction>
</comment>
<comment type="caution">
    <text evidence="6">The sequence shown here is derived from an EMBL/GenBank/DDBJ whole genome shotgun (WGS) entry which is preliminary data.</text>
</comment>
<dbReference type="Pfam" id="PF01625">
    <property type="entry name" value="PMSR"/>
    <property type="match status" value="1"/>
</dbReference>
<dbReference type="InterPro" id="IPR036509">
    <property type="entry name" value="Met_Sox_Rdtase_MsrA_sf"/>
</dbReference>
<evidence type="ECO:0000313" key="7">
    <source>
        <dbReference type="Proteomes" id="UP001169027"/>
    </source>
</evidence>
<comment type="catalytic activity">
    <reaction evidence="2 4">
        <text>L-methionyl-[protein] + [thioredoxin]-disulfide + H2O = L-methionyl-(S)-S-oxide-[protein] + [thioredoxin]-dithiol</text>
        <dbReference type="Rhea" id="RHEA:14217"/>
        <dbReference type="Rhea" id="RHEA-COMP:10698"/>
        <dbReference type="Rhea" id="RHEA-COMP:10700"/>
        <dbReference type="Rhea" id="RHEA-COMP:12313"/>
        <dbReference type="Rhea" id="RHEA-COMP:12315"/>
        <dbReference type="ChEBI" id="CHEBI:15377"/>
        <dbReference type="ChEBI" id="CHEBI:16044"/>
        <dbReference type="ChEBI" id="CHEBI:29950"/>
        <dbReference type="ChEBI" id="CHEBI:44120"/>
        <dbReference type="ChEBI" id="CHEBI:50058"/>
        <dbReference type="EC" id="1.8.4.11"/>
    </reaction>
</comment>
<dbReference type="GO" id="GO:0008113">
    <property type="term" value="F:peptide-methionine (S)-S-oxide reductase activity"/>
    <property type="evidence" value="ECO:0007669"/>
    <property type="project" value="UniProtKB-EC"/>
</dbReference>
<dbReference type="SUPFAM" id="SSF55068">
    <property type="entry name" value="Peptide methionine sulfoxide reductase"/>
    <property type="match status" value="1"/>
</dbReference>
<dbReference type="EC" id="1.8.4.11" evidence="4"/>
<proteinExistence type="inferred from homology"/>
<dbReference type="PANTHER" id="PTHR43774">
    <property type="entry name" value="PEPTIDE METHIONINE SULFOXIDE REDUCTASE"/>
    <property type="match status" value="1"/>
</dbReference>
<dbReference type="EMBL" id="JAUKVY010000015">
    <property type="protein sequence ID" value="MDO1534736.1"/>
    <property type="molecule type" value="Genomic_DNA"/>
</dbReference>
<dbReference type="InterPro" id="IPR002569">
    <property type="entry name" value="Met_Sox_Rdtase_MsrA_dom"/>
</dbReference>
<name>A0ABT8S745_9BURK</name>
<keyword evidence="1 4" id="KW-0560">Oxidoreductase</keyword>
<dbReference type="Proteomes" id="UP001169027">
    <property type="component" value="Unassembled WGS sequence"/>
</dbReference>
<evidence type="ECO:0000256" key="2">
    <source>
        <dbReference type="ARBA" id="ARBA00047806"/>
    </source>
</evidence>
<dbReference type="PANTHER" id="PTHR43774:SF1">
    <property type="entry name" value="PEPTIDE METHIONINE SULFOXIDE REDUCTASE MSRA 2"/>
    <property type="match status" value="1"/>
</dbReference>
<keyword evidence="7" id="KW-1185">Reference proteome</keyword>
<dbReference type="HAMAP" id="MF_01401">
    <property type="entry name" value="MsrA"/>
    <property type="match status" value="1"/>
</dbReference>
<gene>
    <name evidence="4 6" type="primary">msrA</name>
    <name evidence="6" type="ORF">Q2T77_20800</name>
</gene>
<sequence>MSSPSSPTETIVLGGGCFWCTEAVFDRVQGVLDVESGYSNGQTVNPSYEQVCTGRTGHAEVVKVTFDPAEISLHEILEIFFVVHDPTTLNRQGNDVGTQYRSGIYYLDAAQKQVAEDVIREIGESKTYRSPIVTEVEPLANYSAAEAYHQDYFLNNPNQGYCAFVVGPKVEKFQKTFAARVKG</sequence>
<organism evidence="6 7">
    <name type="scientific">Variovorax ginsengisoli</name>
    <dbReference type="NCBI Taxonomy" id="363844"/>
    <lineage>
        <taxon>Bacteria</taxon>
        <taxon>Pseudomonadati</taxon>
        <taxon>Pseudomonadota</taxon>
        <taxon>Betaproteobacteria</taxon>
        <taxon>Burkholderiales</taxon>
        <taxon>Comamonadaceae</taxon>
        <taxon>Variovorax</taxon>
    </lineage>
</organism>
<evidence type="ECO:0000256" key="1">
    <source>
        <dbReference type="ARBA" id="ARBA00023002"/>
    </source>
</evidence>
<protein>
    <recommendedName>
        <fullName evidence="4">Peptide methionine sulfoxide reductase MsrA</fullName>
        <shortName evidence="4">Protein-methionine-S-oxide reductase</shortName>
        <ecNumber evidence="4">1.8.4.11</ecNumber>
    </recommendedName>
    <alternativeName>
        <fullName evidence="4">Peptide-methionine (S)-S-oxide reductase</fullName>
        <shortName evidence="4">Peptide Met(O) reductase</shortName>
    </alternativeName>
</protein>
<feature type="domain" description="Peptide methionine sulphoxide reductase MsrA" evidence="5">
    <location>
        <begin position="10"/>
        <end position="162"/>
    </location>
</feature>
<accession>A0ABT8S745</accession>
<dbReference type="RefSeq" id="WP_301812500.1">
    <property type="nucleotide sequence ID" value="NZ_JAUJZH010000015.1"/>
</dbReference>
<dbReference type="NCBIfam" id="TIGR00401">
    <property type="entry name" value="msrA"/>
    <property type="match status" value="1"/>
</dbReference>